<dbReference type="InterPro" id="IPR013083">
    <property type="entry name" value="Znf_RING/FYVE/PHD"/>
</dbReference>
<proteinExistence type="predicted"/>
<dbReference type="InterPro" id="IPR002219">
    <property type="entry name" value="PKC_DAG/PE"/>
</dbReference>
<keyword evidence="3" id="KW-0862">Zinc</keyword>
<feature type="non-terminal residue" evidence="7">
    <location>
        <position position="1"/>
    </location>
</feature>
<evidence type="ECO:0000313" key="7">
    <source>
        <dbReference type="EMBL" id="CAH3146848.1"/>
    </source>
</evidence>
<comment type="caution">
    <text evidence="7">The sequence shown here is derived from an EMBL/GenBank/DDBJ whole genome shotgun (WGS) entry which is preliminary data.</text>
</comment>
<dbReference type="InterPro" id="IPR019787">
    <property type="entry name" value="Znf_PHD-finger"/>
</dbReference>
<sequence>LNGDISSNPGPESCTVCRKMVAKNHRAVCCNSCSPRIHIKCGGISPKECKRLQASETASWICPPCLDEIKQLPFADVSEIDSSYSSCSDTDQTLNENEDHNNTWTSFDTLVKMHRRNVKIGHINANSIAGFKFHEIK</sequence>
<evidence type="ECO:0000259" key="5">
    <source>
        <dbReference type="PROSITE" id="PS50016"/>
    </source>
</evidence>
<evidence type="ECO:0000313" key="8">
    <source>
        <dbReference type="Proteomes" id="UP001159428"/>
    </source>
</evidence>
<name>A0AAU9XFL2_9CNID</name>
<keyword evidence="2 4" id="KW-0863">Zinc-finger</keyword>
<evidence type="ECO:0000256" key="2">
    <source>
        <dbReference type="ARBA" id="ARBA00022771"/>
    </source>
</evidence>
<evidence type="ECO:0000256" key="4">
    <source>
        <dbReference type="PROSITE-ProRule" id="PRU00146"/>
    </source>
</evidence>
<protein>
    <recommendedName>
        <fullName evidence="9">PHD-type domain-containing protein</fullName>
    </recommendedName>
</protein>
<dbReference type="SUPFAM" id="SSF57903">
    <property type="entry name" value="FYVE/PHD zinc finger"/>
    <property type="match status" value="1"/>
</dbReference>
<feature type="non-terminal residue" evidence="7">
    <location>
        <position position="137"/>
    </location>
</feature>
<evidence type="ECO:0000256" key="1">
    <source>
        <dbReference type="ARBA" id="ARBA00022723"/>
    </source>
</evidence>
<evidence type="ECO:0008006" key="9">
    <source>
        <dbReference type="Google" id="ProtNLM"/>
    </source>
</evidence>
<dbReference type="PROSITE" id="PS50016">
    <property type="entry name" value="ZF_PHD_2"/>
    <property type="match status" value="1"/>
</dbReference>
<gene>
    <name evidence="7" type="ORF">PMEA_00023110</name>
</gene>
<keyword evidence="8" id="KW-1185">Reference proteome</keyword>
<dbReference type="InterPro" id="IPR011011">
    <property type="entry name" value="Znf_FYVE_PHD"/>
</dbReference>
<dbReference type="GO" id="GO:0008270">
    <property type="term" value="F:zinc ion binding"/>
    <property type="evidence" value="ECO:0007669"/>
    <property type="project" value="UniProtKB-KW"/>
</dbReference>
<feature type="domain" description="PHD-type" evidence="5">
    <location>
        <begin position="11"/>
        <end position="68"/>
    </location>
</feature>
<organism evidence="7 8">
    <name type="scientific">Pocillopora meandrina</name>
    <dbReference type="NCBI Taxonomy" id="46732"/>
    <lineage>
        <taxon>Eukaryota</taxon>
        <taxon>Metazoa</taxon>
        <taxon>Cnidaria</taxon>
        <taxon>Anthozoa</taxon>
        <taxon>Hexacorallia</taxon>
        <taxon>Scleractinia</taxon>
        <taxon>Astrocoeniina</taxon>
        <taxon>Pocilloporidae</taxon>
        <taxon>Pocillopora</taxon>
    </lineage>
</organism>
<dbReference type="EMBL" id="CALNXJ010000042">
    <property type="protein sequence ID" value="CAH3146848.1"/>
    <property type="molecule type" value="Genomic_DNA"/>
</dbReference>
<evidence type="ECO:0000259" key="6">
    <source>
        <dbReference type="PROSITE" id="PS50081"/>
    </source>
</evidence>
<dbReference type="Proteomes" id="UP001159428">
    <property type="component" value="Unassembled WGS sequence"/>
</dbReference>
<reference evidence="7 8" key="1">
    <citation type="submission" date="2022-05" db="EMBL/GenBank/DDBJ databases">
        <authorList>
            <consortium name="Genoscope - CEA"/>
            <person name="William W."/>
        </authorList>
    </citation>
    <scope>NUCLEOTIDE SEQUENCE [LARGE SCALE GENOMIC DNA]</scope>
</reference>
<dbReference type="AlphaFoldDB" id="A0AAU9XFL2"/>
<dbReference type="PROSITE" id="PS50081">
    <property type="entry name" value="ZF_DAG_PE_2"/>
    <property type="match status" value="1"/>
</dbReference>
<keyword evidence="1" id="KW-0479">Metal-binding</keyword>
<dbReference type="Gene3D" id="3.30.40.10">
    <property type="entry name" value="Zinc/RING finger domain, C3HC4 (zinc finger)"/>
    <property type="match status" value="1"/>
</dbReference>
<feature type="domain" description="Phorbol-ester/DAG-type" evidence="6">
    <location>
        <begin position="1"/>
        <end position="49"/>
    </location>
</feature>
<evidence type="ECO:0000256" key="3">
    <source>
        <dbReference type="ARBA" id="ARBA00022833"/>
    </source>
</evidence>
<accession>A0AAU9XFL2</accession>